<feature type="compositionally biased region" description="Low complexity" evidence="1">
    <location>
        <begin position="799"/>
        <end position="813"/>
    </location>
</feature>
<dbReference type="Pfam" id="PF09250">
    <property type="entry name" value="Prim-Pol"/>
    <property type="match status" value="1"/>
</dbReference>
<gene>
    <name evidence="3" type="ORF">E8L03_10880</name>
</gene>
<feature type="region of interest" description="Disordered" evidence="1">
    <location>
        <begin position="836"/>
        <end position="858"/>
    </location>
</feature>
<protein>
    <submittedName>
        <fullName evidence="3">DUF3987 domain-containing protein</fullName>
    </submittedName>
</protein>
<dbReference type="EMBL" id="CP039543">
    <property type="protein sequence ID" value="QJT09413.1"/>
    <property type="molecule type" value="Genomic_DNA"/>
</dbReference>
<feature type="domain" description="DNA primase/polymerase bifunctional N-terminal" evidence="2">
    <location>
        <begin position="18"/>
        <end position="179"/>
    </location>
</feature>
<evidence type="ECO:0000313" key="3">
    <source>
        <dbReference type="EMBL" id="QJT09413.1"/>
    </source>
</evidence>
<feature type="region of interest" description="Disordered" evidence="1">
    <location>
        <begin position="271"/>
        <end position="303"/>
    </location>
</feature>
<accession>A0ABX6NH78</accession>
<evidence type="ECO:0000256" key="1">
    <source>
        <dbReference type="SAM" id="MobiDB-lite"/>
    </source>
</evidence>
<dbReference type="InterPro" id="IPR025048">
    <property type="entry name" value="DUF3987"/>
</dbReference>
<dbReference type="CDD" id="cd04859">
    <property type="entry name" value="Prim_Pol"/>
    <property type="match status" value="1"/>
</dbReference>
<dbReference type="Proteomes" id="UP000503251">
    <property type="component" value="Chromosome"/>
</dbReference>
<dbReference type="SMART" id="SM00943">
    <property type="entry name" value="Prim-Pol"/>
    <property type="match status" value="1"/>
</dbReference>
<keyword evidence="4" id="KW-1185">Reference proteome</keyword>
<feature type="compositionally biased region" description="Basic and acidic residues" evidence="1">
    <location>
        <begin position="836"/>
        <end position="849"/>
    </location>
</feature>
<dbReference type="Pfam" id="PF13148">
    <property type="entry name" value="DUF3987"/>
    <property type="match status" value="1"/>
</dbReference>
<evidence type="ECO:0000259" key="2">
    <source>
        <dbReference type="SMART" id="SM00943"/>
    </source>
</evidence>
<evidence type="ECO:0000313" key="4">
    <source>
        <dbReference type="Proteomes" id="UP000503251"/>
    </source>
</evidence>
<name>A0ABX6NH78_9BACT</name>
<dbReference type="InterPro" id="IPR015330">
    <property type="entry name" value="DNA_primase/pol_bifunc_N"/>
</dbReference>
<dbReference type="SUPFAM" id="SSF56747">
    <property type="entry name" value="Prim-pol domain"/>
    <property type="match status" value="1"/>
</dbReference>
<sequence>MQAAMQKERIGNGLMRATLTYASKDWPVFPANPQNKRPFTSNGFKGATTDPDTIRTWWQRWPNALIGAPTGEVMGCWVLDVDALGNGHKADGLAALAWLEKENAPLQTGLEQRTGGGGRQLFFAWDASRPIRNSRGNLPAGIDVRGDGGYVILPPSGHPSGGRYEWLSQGGPASAPAWLLDIIDPPRSKHGIVVMDSSATDETTPYGKQALEAEAGKVARAVEGERDNVLNTAAFRIGQLVAGNEIDQQEAEDELTRAGLRCGLSEREVRNKFTRPGGDSPFECGMREPRTAPAGGTPYKPSPTVGVDDKTDDQGYQHKRIVPPPAPFPVEVFPPAIRAVIEQAERAFGVPSSIPSAAMLMLSAACIGRTRGILIKQSWCEYANLFMALVARSGMGKSPCVNAFFRSIHRVEKRLQAEYDEAMAQYWADKTAYDQAPKKERGQPPEEPQRKHLYVDDATIEAVADALLMSGSRGVLWYRDELAGMLKDFDKYGTGDKGGTMTRLLSAYDSSSWKLTRKTNKQTIYIPQATVSLFGGIQDGVLPHIFTDLDAVSGFLPRILFVRAEQDAPPLWTEEGFEDIHRQTIDQITERLLSYEMTDEPSEKARIIGVAGDAKKAFIAWHDKLAYEQWLSDADHKEALPKLRGQALRLALNLHCLWAAAEDGNELEPVQLDTMNRALTLAEWFKGELASVWAIIRQSQGVTTASPLDKRVAAAIITLKAEVAGGMLPTARITEAVNDGMDKRYQVDPRAVGKAYSKLGLHSQHLPDKKGRGVVLTPDDIERLEGLLPKQTSETSHMSQSQQQRGTSTGTCGLTDVQHVQPKDGPRTFRTCEHEDVQTKNTHGARDTDISDVSDVSPRDLEHKHDVLSRLMETEDAALWDGPAEVEI</sequence>
<feature type="region of interest" description="Disordered" evidence="1">
    <location>
        <begin position="791"/>
        <end position="814"/>
    </location>
</feature>
<proteinExistence type="predicted"/>
<organism evidence="3 4">
    <name type="scientific">Oceanidesulfovibrio marinus</name>
    <dbReference type="NCBI Taxonomy" id="370038"/>
    <lineage>
        <taxon>Bacteria</taxon>
        <taxon>Pseudomonadati</taxon>
        <taxon>Thermodesulfobacteriota</taxon>
        <taxon>Desulfovibrionia</taxon>
        <taxon>Desulfovibrionales</taxon>
        <taxon>Desulfovibrionaceae</taxon>
        <taxon>Oceanidesulfovibrio</taxon>
    </lineage>
</organism>
<reference evidence="3 4" key="1">
    <citation type="submission" date="2019-04" db="EMBL/GenBank/DDBJ databases">
        <title>Isolation and culture of sulfate reducing bacteria from the cold seep of the South China Sea.</title>
        <authorList>
            <person name="Sun C."/>
            <person name="Liu R."/>
        </authorList>
    </citation>
    <scope>NUCLEOTIDE SEQUENCE [LARGE SCALE GENOMIC DNA]</scope>
    <source>
        <strain evidence="3 4">CS1</strain>
    </source>
</reference>